<protein>
    <submittedName>
        <fullName evidence="1">Uncharacterized protein</fullName>
    </submittedName>
</protein>
<dbReference type="EMBL" id="KE344093">
    <property type="protein sequence ID" value="EXB53539.1"/>
    <property type="molecule type" value="Genomic_DNA"/>
</dbReference>
<reference evidence="2" key="1">
    <citation type="submission" date="2013-01" db="EMBL/GenBank/DDBJ databases">
        <title>Draft Genome Sequence of a Mulberry Tree, Morus notabilis C.K. Schneid.</title>
        <authorList>
            <person name="He N."/>
            <person name="Zhao S."/>
        </authorList>
    </citation>
    <scope>NUCLEOTIDE SEQUENCE</scope>
</reference>
<sequence length="168" mass="18860">MRSDPQRGKSSEHLVESNTLRDFKSEVTSYQLKIQNLAYNVDLLRNSSRTLFNPLPTTSESVLKVIFVLSREYLNVQPRSRSYPPSDGVLQTVSTFSEQPVFPLRALSPDSSILRFSVSVLSTSDATYSKPPKQPENCFWSSSPSKNLTHLLSHSSIIYVITPAILHS</sequence>
<proteinExistence type="predicted"/>
<evidence type="ECO:0000313" key="2">
    <source>
        <dbReference type="Proteomes" id="UP000030645"/>
    </source>
</evidence>
<accession>W9QSZ1</accession>
<name>W9QSZ1_9ROSA</name>
<keyword evidence="2" id="KW-1185">Reference proteome</keyword>
<evidence type="ECO:0000313" key="1">
    <source>
        <dbReference type="EMBL" id="EXB53539.1"/>
    </source>
</evidence>
<organism evidence="1 2">
    <name type="scientific">Morus notabilis</name>
    <dbReference type="NCBI Taxonomy" id="981085"/>
    <lineage>
        <taxon>Eukaryota</taxon>
        <taxon>Viridiplantae</taxon>
        <taxon>Streptophyta</taxon>
        <taxon>Embryophyta</taxon>
        <taxon>Tracheophyta</taxon>
        <taxon>Spermatophyta</taxon>
        <taxon>Magnoliopsida</taxon>
        <taxon>eudicotyledons</taxon>
        <taxon>Gunneridae</taxon>
        <taxon>Pentapetalae</taxon>
        <taxon>rosids</taxon>
        <taxon>fabids</taxon>
        <taxon>Rosales</taxon>
        <taxon>Moraceae</taxon>
        <taxon>Moreae</taxon>
        <taxon>Morus</taxon>
    </lineage>
</organism>
<dbReference type="Proteomes" id="UP000030645">
    <property type="component" value="Unassembled WGS sequence"/>
</dbReference>
<dbReference type="AlphaFoldDB" id="W9QSZ1"/>
<gene>
    <name evidence="1" type="ORF">L484_007910</name>
</gene>